<evidence type="ECO:0000256" key="1">
    <source>
        <dbReference type="SAM" id="MobiDB-lite"/>
    </source>
</evidence>
<feature type="compositionally biased region" description="Polar residues" evidence="1">
    <location>
        <begin position="361"/>
        <end position="387"/>
    </location>
</feature>
<feature type="region of interest" description="Disordered" evidence="1">
    <location>
        <begin position="345"/>
        <end position="431"/>
    </location>
</feature>
<dbReference type="EMBL" id="AFRT01001763">
    <property type="protein sequence ID" value="ELU39471.1"/>
    <property type="molecule type" value="Genomic_DNA"/>
</dbReference>
<evidence type="ECO:0000313" key="3">
    <source>
        <dbReference type="Proteomes" id="UP000011668"/>
    </source>
</evidence>
<name>L8WMU1_THACA</name>
<comment type="caution">
    <text evidence="2">The sequence shown here is derived from an EMBL/GenBank/DDBJ whole genome shotgun (WGS) entry which is preliminary data.</text>
</comment>
<feature type="region of interest" description="Disordered" evidence="1">
    <location>
        <begin position="112"/>
        <end position="133"/>
    </location>
</feature>
<dbReference type="OrthoDB" id="2367075at2759"/>
<reference evidence="2 3" key="1">
    <citation type="journal article" date="2013" name="Nat. Commun.">
        <title>The evolution and pathogenic mechanisms of the rice sheath blight pathogen.</title>
        <authorList>
            <person name="Zheng A."/>
            <person name="Lin R."/>
            <person name="Xu L."/>
            <person name="Qin P."/>
            <person name="Tang C."/>
            <person name="Ai P."/>
            <person name="Zhang D."/>
            <person name="Liu Y."/>
            <person name="Sun Z."/>
            <person name="Feng H."/>
            <person name="Wang Y."/>
            <person name="Chen Y."/>
            <person name="Liang X."/>
            <person name="Fu R."/>
            <person name="Li Q."/>
            <person name="Zhang J."/>
            <person name="Yu X."/>
            <person name="Xie Z."/>
            <person name="Ding L."/>
            <person name="Guan P."/>
            <person name="Tang J."/>
            <person name="Liang Y."/>
            <person name="Wang S."/>
            <person name="Deng Q."/>
            <person name="Li S."/>
            <person name="Zhu J."/>
            <person name="Wang L."/>
            <person name="Liu H."/>
            <person name="Li P."/>
        </authorList>
    </citation>
    <scope>NUCLEOTIDE SEQUENCE [LARGE SCALE GENOMIC DNA]</scope>
    <source>
        <strain evidence="3">AG-1 IA</strain>
    </source>
</reference>
<evidence type="ECO:0000313" key="2">
    <source>
        <dbReference type="EMBL" id="ELU39471.1"/>
    </source>
</evidence>
<evidence type="ECO:0008006" key="4">
    <source>
        <dbReference type="Google" id="ProtNLM"/>
    </source>
</evidence>
<proteinExistence type="predicted"/>
<accession>L8WMU1</accession>
<feature type="compositionally biased region" description="Basic and acidic residues" evidence="1">
    <location>
        <begin position="422"/>
        <end position="431"/>
    </location>
</feature>
<protein>
    <recommendedName>
        <fullName evidence="4">BTB domain-containing protein</fullName>
    </recommendedName>
</protein>
<gene>
    <name evidence="2" type="ORF">AG1IA_06506</name>
</gene>
<dbReference type="AlphaFoldDB" id="L8WMU1"/>
<organism evidence="2 3">
    <name type="scientific">Thanatephorus cucumeris (strain AG1-IA)</name>
    <name type="common">Rice sheath blight fungus</name>
    <name type="synonym">Rhizoctonia solani</name>
    <dbReference type="NCBI Taxonomy" id="983506"/>
    <lineage>
        <taxon>Eukaryota</taxon>
        <taxon>Fungi</taxon>
        <taxon>Dikarya</taxon>
        <taxon>Basidiomycota</taxon>
        <taxon>Agaricomycotina</taxon>
        <taxon>Agaricomycetes</taxon>
        <taxon>Cantharellales</taxon>
        <taxon>Ceratobasidiaceae</taxon>
        <taxon>Rhizoctonia</taxon>
        <taxon>Rhizoctonia solani AG-1</taxon>
    </lineage>
</organism>
<dbReference type="Proteomes" id="UP000011668">
    <property type="component" value="Unassembled WGS sequence"/>
</dbReference>
<keyword evidence="3" id="KW-1185">Reference proteome</keyword>
<feature type="compositionally biased region" description="Low complexity" evidence="1">
    <location>
        <begin position="124"/>
        <end position="133"/>
    </location>
</feature>
<sequence length="431" mass="47722">MIGPSSQKAANGQLTTTVCMHFPRSDCCRTTATRSNAGANTDTQSNSNSASPRFLAHNRDVQPRLFLVTRIQYCRHKLGKSTSAHTYTQRGQLILTEEQVELEADSNAEHLTSNLEPAQPKSHTTSTTPTTPTCDPYFLSQSLPIDHNGSTQTGNRLFRIHQFKLNEFDRLRPKLEQATKDDKERKTVKLQDDADDFYNLLLVLYSSSEILKSTLKLATKYAHPTLRAFAINELEKHELEPIDRFELSRHCGVAEWMPKAIDDLCWREEPITVAEARILGPEKLVEIATRREGIKFERGSRVNISDGLSRQTIENKPELPPAIQPISQDLGGILVAGSSLLEATSQVAHSTSQESHHTTSPPIDNTSTIPLSGKVSSDTPKTRSTATAPEFTGFSPGPFSFAFDTKGSVSKASGPARQIKNLRMDRKGRAD</sequence>
<feature type="region of interest" description="Disordered" evidence="1">
    <location>
        <begin position="33"/>
        <end position="55"/>
    </location>
</feature>
<dbReference type="HOGENOM" id="CLU_636431_0_0_1"/>
<feature type="compositionally biased region" description="Polar residues" evidence="1">
    <location>
        <begin position="33"/>
        <end position="51"/>
    </location>
</feature>